<comment type="function">
    <text evidence="10">Subunit R is required for both nuclease and ATPase activities, but not for modification.</text>
</comment>
<evidence type="ECO:0000256" key="1">
    <source>
        <dbReference type="ARBA" id="ARBA00000851"/>
    </source>
</evidence>
<dbReference type="InterPro" id="IPR007409">
    <property type="entry name" value="Restrct_endonuc_type1_HsdR_N"/>
</dbReference>
<dbReference type="EC" id="3.1.21.3" evidence="10"/>
<dbReference type="OrthoDB" id="9758243at2"/>
<keyword evidence="6 12" id="KW-0255">Endonuclease</keyword>
<comment type="similarity">
    <text evidence="2 10">Belongs to the HsdR family.</text>
</comment>
<dbReference type="EMBL" id="RCNR01000031">
    <property type="protein sequence ID" value="MUH37074.1"/>
    <property type="molecule type" value="Genomic_DNA"/>
</dbReference>
<keyword evidence="4 10" id="KW-0547">Nucleotide-binding</keyword>
<dbReference type="CDD" id="cd18800">
    <property type="entry name" value="SF2_C_EcoR124I-like"/>
    <property type="match status" value="1"/>
</dbReference>
<reference evidence="12 13" key="1">
    <citation type="journal article" date="2019" name="Mar. Drugs">
        <title>Comparative Genomics and CAZyme Genome Repertoires of Marine Zobellia amurskyensis KMM 3526(T) and Zobellia laminariae KMM 3676(T).</title>
        <authorList>
            <person name="Chernysheva N."/>
            <person name="Bystritskaya E."/>
            <person name="Stenkova A."/>
            <person name="Golovkin I."/>
            <person name="Nedashkovskaya O."/>
            <person name="Isaeva M."/>
        </authorList>
    </citation>
    <scope>NUCLEOTIDE SEQUENCE [LARGE SCALE GENOMIC DNA]</scope>
    <source>
        <strain evidence="12 13">KMM 3526</strain>
    </source>
</reference>
<keyword evidence="7 10" id="KW-0378">Hydrolase</keyword>
<dbReference type="PANTHER" id="PTHR30195">
    <property type="entry name" value="TYPE I SITE-SPECIFIC DEOXYRIBONUCLEASE PROTEIN SUBUNIT M AND R"/>
    <property type="match status" value="1"/>
</dbReference>
<protein>
    <recommendedName>
        <fullName evidence="10">Type I restriction enzyme endonuclease subunit</fullName>
        <shortName evidence="10">R protein</shortName>
        <ecNumber evidence="10">3.1.21.3</ecNumber>
    </recommendedName>
</protein>
<dbReference type="InterPro" id="IPR027417">
    <property type="entry name" value="P-loop_NTPase"/>
</dbReference>
<dbReference type="InterPro" id="IPR014001">
    <property type="entry name" value="Helicase_ATP-bd"/>
</dbReference>
<evidence type="ECO:0000256" key="9">
    <source>
        <dbReference type="ARBA" id="ARBA00023125"/>
    </source>
</evidence>
<dbReference type="Pfam" id="PF18766">
    <property type="entry name" value="SWI2_SNF2"/>
    <property type="match status" value="1"/>
</dbReference>
<name>A0A7X2ZVE8_9FLAO</name>
<dbReference type="InterPro" id="IPR051268">
    <property type="entry name" value="Type-I_R_enzyme_R_subunit"/>
</dbReference>
<dbReference type="CDD" id="cd18030">
    <property type="entry name" value="DEXHc_RE_I_HsdR"/>
    <property type="match status" value="1"/>
</dbReference>
<dbReference type="SUPFAM" id="SSF52540">
    <property type="entry name" value="P-loop containing nucleoside triphosphate hydrolases"/>
    <property type="match status" value="2"/>
</dbReference>
<dbReference type="Gene3D" id="3.90.1570.50">
    <property type="match status" value="1"/>
</dbReference>
<evidence type="ECO:0000256" key="7">
    <source>
        <dbReference type="ARBA" id="ARBA00022801"/>
    </source>
</evidence>
<keyword evidence="8 10" id="KW-0067">ATP-binding</keyword>
<dbReference type="InterPro" id="IPR040980">
    <property type="entry name" value="SWI2_SNF2"/>
</dbReference>
<dbReference type="PROSITE" id="PS51192">
    <property type="entry name" value="HELICASE_ATP_BIND_1"/>
    <property type="match status" value="1"/>
</dbReference>
<comment type="catalytic activity">
    <reaction evidence="1 10">
        <text>Endonucleolytic cleavage of DNA to give random double-stranded fragments with terminal 5'-phosphates, ATP is simultaneously hydrolyzed.</text>
        <dbReference type="EC" id="3.1.21.3"/>
    </reaction>
</comment>
<proteinExistence type="inferred from homology"/>
<comment type="caution">
    <text evidence="12">The sequence shown here is derived from an EMBL/GenBank/DDBJ whole genome shotgun (WGS) entry which is preliminary data.</text>
</comment>
<gene>
    <name evidence="12" type="ORF">D9O36_14575</name>
</gene>
<keyword evidence="5 10" id="KW-0680">Restriction system</keyword>
<dbReference type="Pfam" id="PF22679">
    <property type="entry name" value="T1R_D3-like"/>
    <property type="match status" value="1"/>
</dbReference>
<evidence type="ECO:0000313" key="12">
    <source>
        <dbReference type="EMBL" id="MUH37074.1"/>
    </source>
</evidence>
<dbReference type="GO" id="GO:0009307">
    <property type="term" value="P:DNA restriction-modification system"/>
    <property type="evidence" value="ECO:0007669"/>
    <property type="project" value="UniProtKB-KW"/>
</dbReference>
<accession>A0A7X2ZVE8</accession>
<dbReference type="NCBIfam" id="TIGR00348">
    <property type="entry name" value="hsdR"/>
    <property type="match status" value="1"/>
</dbReference>
<dbReference type="SMART" id="SM00487">
    <property type="entry name" value="DEXDc"/>
    <property type="match status" value="1"/>
</dbReference>
<keyword evidence="3" id="KW-0540">Nuclease</keyword>
<evidence type="ECO:0000256" key="4">
    <source>
        <dbReference type="ARBA" id="ARBA00022741"/>
    </source>
</evidence>
<organism evidence="12 13">
    <name type="scientific">Zobellia amurskyensis</name>
    <dbReference type="NCBI Taxonomy" id="248905"/>
    <lineage>
        <taxon>Bacteria</taxon>
        <taxon>Pseudomonadati</taxon>
        <taxon>Bacteroidota</taxon>
        <taxon>Flavobacteriia</taxon>
        <taxon>Flavobacteriales</taxon>
        <taxon>Flavobacteriaceae</taxon>
        <taxon>Zobellia</taxon>
    </lineage>
</organism>
<evidence type="ECO:0000256" key="5">
    <source>
        <dbReference type="ARBA" id="ARBA00022747"/>
    </source>
</evidence>
<keyword evidence="13" id="KW-1185">Reference proteome</keyword>
<keyword evidence="9 10" id="KW-0238">DNA-binding</keyword>
<dbReference type="Pfam" id="PF04313">
    <property type="entry name" value="HSDR_N"/>
    <property type="match status" value="1"/>
</dbReference>
<dbReference type="GO" id="GO:0009035">
    <property type="term" value="F:type I site-specific deoxyribonuclease activity"/>
    <property type="evidence" value="ECO:0007669"/>
    <property type="project" value="UniProtKB-EC"/>
</dbReference>
<dbReference type="Proteomes" id="UP000540519">
    <property type="component" value="Unassembled WGS sequence"/>
</dbReference>
<dbReference type="GO" id="GO:0003677">
    <property type="term" value="F:DNA binding"/>
    <property type="evidence" value="ECO:0007669"/>
    <property type="project" value="UniProtKB-KW"/>
</dbReference>
<evidence type="ECO:0000256" key="8">
    <source>
        <dbReference type="ARBA" id="ARBA00022840"/>
    </source>
</evidence>
<evidence type="ECO:0000259" key="11">
    <source>
        <dbReference type="PROSITE" id="PS51192"/>
    </source>
</evidence>
<dbReference type="GO" id="GO:0005524">
    <property type="term" value="F:ATP binding"/>
    <property type="evidence" value="ECO:0007669"/>
    <property type="project" value="UniProtKB-KW"/>
</dbReference>
<sequence length="988" mass="113138">MAFNELNSVEHYIVHQLSGVNLNNTSIAEPQSRYGANWQFVAPSELKRSINEVLVESELKEALIRLNPEISANHDLADEVIYKLRTILLAVNQVGLVKANEEFFKWMTGEKTMPFGENNRHVPVQLIDFENLTNNRYIVTNQYRIRHRETKIPDIVMMINGIPVVVGEAKTPIRPSVSWLDGAHEVHNIYENAVPQLFVPNILSFATEGKELYYGAIRCPLGYWAPWRLENDEDAIAKRLGLGEVGKELSDLLNPARLLDIMRNFSLFSTDKKKRRIKIIPRFQQYEGANKIVERVKDGRIKKGLIWHFQGSGKSFLMVFAAQKLRRMPELKSPTVIILVDRTDLDTQISGTFNAADIANVETTDNIKELQTMLERDTRKIIVSTIFKFRDAKPNMNTRENIIVLVDEAHRTQEGDLGRQMRAALPNAFLFGLTGTPVNKADKNTFWAFGSKEDTGGYMSRYTFQDSIRDDATLPLHFEPRLVDVHVDKENIDKAFEIFKESAALSDEEADALNKKSAKMAAFLKSPERVSKIVDDIAIHYREKVAPHGFKAMIVTPDRYACVQYKELLDKHFSTEASEVVISTSANDTFDFKQKWGVDKSKQEKIVERFNDAQSDLKFIIVTAKLLTGFDAPILQTMYLDKSIKDHTLLQAICRTNRLYPNKSFGRIVDYFGVFDDAAKALQFDEESVKTVISNLSELREKLPSAMRDALSHFLKVDRSLEGFEGLEAAQNAIRSDKEKDAFAKDFKYLSRLWESLSPDSILDVYNEDYKWLSQVFESVKPASDNIGKLLWFSLGAQTTKLIHENVHVGDVHQLDEFILDADVIEDIFNNPDPKNAKKLEKILIKRFKKHAGDPKFRSLSERLEELRDKAEQGLITSIEFVKELCKLAKETVQAEKELQELIQEKTPQAALTELFTELKTDQTPAVVERIVADIDAHVRIVSFDGWQQTSNGEREVQKSLRKILWAKYKIKDQVLFDRAYAYIKEYY</sequence>
<evidence type="ECO:0000313" key="13">
    <source>
        <dbReference type="Proteomes" id="UP000540519"/>
    </source>
</evidence>
<evidence type="ECO:0000256" key="2">
    <source>
        <dbReference type="ARBA" id="ARBA00008598"/>
    </source>
</evidence>
<dbReference type="CDD" id="cd22332">
    <property type="entry name" value="HsdR_N"/>
    <property type="match status" value="1"/>
</dbReference>
<dbReference type="Gene3D" id="3.40.50.300">
    <property type="entry name" value="P-loop containing nucleotide triphosphate hydrolases"/>
    <property type="match status" value="2"/>
</dbReference>
<dbReference type="InterPro" id="IPR004473">
    <property type="entry name" value="Restrct_endonuc_typeI_HsdR"/>
</dbReference>
<feature type="domain" description="Helicase ATP-binding" evidence="11">
    <location>
        <begin position="295"/>
        <end position="455"/>
    </location>
</feature>
<dbReference type="RefSeq" id="WP_155600463.1">
    <property type="nucleotide sequence ID" value="NZ_RCNR01000031.1"/>
</dbReference>
<evidence type="ECO:0000256" key="6">
    <source>
        <dbReference type="ARBA" id="ARBA00022759"/>
    </source>
</evidence>
<dbReference type="AlphaFoldDB" id="A0A7X2ZVE8"/>
<evidence type="ECO:0000256" key="10">
    <source>
        <dbReference type="RuleBase" id="RU364115"/>
    </source>
</evidence>
<dbReference type="InterPro" id="IPR055180">
    <property type="entry name" value="HsdR_RecA-like_helicase_dom_2"/>
</dbReference>
<evidence type="ECO:0000256" key="3">
    <source>
        <dbReference type="ARBA" id="ARBA00022722"/>
    </source>
</evidence>
<dbReference type="PANTHER" id="PTHR30195:SF15">
    <property type="entry name" value="TYPE I RESTRICTION ENZYME HINDI ENDONUCLEASE SUBUNIT"/>
    <property type="match status" value="1"/>
</dbReference>
<comment type="subunit">
    <text evidence="10">The type I restriction/modification system is composed of three polypeptides R, M and S.</text>
</comment>